<dbReference type="InterPro" id="IPR016071">
    <property type="entry name" value="Staphylococal_nuclease_OB-fold"/>
</dbReference>
<reference evidence="2" key="1">
    <citation type="submission" date="2016-10" db="EMBL/GenBank/DDBJ databases">
        <authorList>
            <person name="Benchimol M."/>
            <person name="Almeida L.G."/>
            <person name="Vasconcelos A.T."/>
            <person name="Perreira-Neves A."/>
            <person name="Rosa I.A."/>
            <person name="Tasca T."/>
            <person name="Bogo M.R."/>
            <person name="de Souza W."/>
        </authorList>
    </citation>
    <scope>NUCLEOTIDE SEQUENCE [LARGE SCALE GENOMIC DNA]</scope>
    <source>
        <strain evidence="2">K</strain>
    </source>
</reference>
<protein>
    <submittedName>
        <fullName evidence="2">Tudor domain containing protein</fullName>
    </submittedName>
</protein>
<dbReference type="PANTHER" id="PTHR12302">
    <property type="entry name" value="EBNA2 BINDING PROTEIN P100"/>
    <property type="match status" value="1"/>
</dbReference>
<dbReference type="VEuPathDB" id="TrichDB:TRFO_40388"/>
<dbReference type="GeneID" id="94847879"/>
<dbReference type="GO" id="GO:0006402">
    <property type="term" value="P:mRNA catabolic process"/>
    <property type="evidence" value="ECO:0007669"/>
    <property type="project" value="TreeGrafter"/>
</dbReference>
<comment type="caution">
    <text evidence="2">The sequence shown here is derived from an EMBL/GenBank/DDBJ whole genome shotgun (WGS) entry which is preliminary data.</text>
</comment>
<dbReference type="GO" id="GO:0005829">
    <property type="term" value="C:cytosol"/>
    <property type="evidence" value="ECO:0007669"/>
    <property type="project" value="TreeGrafter"/>
</dbReference>
<evidence type="ECO:0000313" key="3">
    <source>
        <dbReference type="Proteomes" id="UP000179807"/>
    </source>
</evidence>
<dbReference type="PANTHER" id="PTHR12302:SF2">
    <property type="entry name" value="STAPHYLOCOCCAL NUCLEASE DOMAIN-CONTAINING PROTEIN 1"/>
    <property type="match status" value="1"/>
</dbReference>
<gene>
    <name evidence="2" type="ORF">TRFO_40388</name>
</gene>
<dbReference type="Proteomes" id="UP000179807">
    <property type="component" value="Unassembled WGS sequence"/>
</dbReference>
<evidence type="ECO:0000313" key="2">
    <source>
        <dbReference type="EMBL" id="OHS93335.1"/>
    </source>
</evidence>
<dbReference type="InterPro" id="IPR035437">
    <property type="entry name" value="SNase_OB-fold_sf"/>
</dbReference>
<dbReference type="Gene3D" id="2.30.30.140">
    <property type="match status" value="1"/>
</dbReference>
<organism evidence="2 3">
    <name type="scientific">Tritrichomonas foetus</name>
    <dbReference type="NCBI Taxonomy" id="1144522"/>
    <lineage>
        <taxon>Eukaryota</taxon>
        <taxon>Metamonada</taxon>
        <taxon>Parabasalia</taxon>
        <taxon>Tritrichomonadida</taxon>
        <taxon>Tritrichomonadidae</taxon>
        <taxon>Tritrichomonas</taxon>
    </lineage>
</organism>
<feature type="domain" description="TNase-like" evidence="1">
    <location>
        <begin position="526"/>
        <end position="657"/>
    </location>
</feature>
<dbReference type="Pfam" id="PF00565">
    <property type="entry name" value="SNase"/>
    <property type="match status" value="3"/>
</dbReference>
<dbReference type="Gene3D" id="2.40.50.90">
    <property type="match status" value="5"/>
</dbReference>
<dbReference type="RefSeq" id="XP_068346472.1">
    <property type="nucleotide sequence ID" value="XM_068513175.1"/>
</dbReference>
<dbReference type="AlphaFoldDB" id="A0A1J4J5B5"/>
<dbReference type="GO" id="GO:0004518">
    <property type="term" value="F:nuclease activity"/>
    <property type="evidence" value="ECO:0007669"/>
    <property type="project" value="TreeGrafter"/>
</dbReference>
<sequence length="876" mass="97812">MTIYQLNELKTKSFPLSIIEYVITVWKGLSMTNTQYRGIVDGILSGDSLIIRFLPPCPTPIQIIILEYLVAPKIGLPDGKIQDEPHGYDSWNYLRKLCIGKRVLISSHFKNTPKTRFHPAFGNLPISFTRVYLYDEHENPDIGLLAAKAGWVKLRDSTSNQNDKYLASLKSAEEAARTAKLGIWASGQGMVRHLPVEYSDEEVLSQREFKAIVKGVNNGTTLSLFLLPKQIQVQVQLAGCRPFAASRKDGSQNNNQYGTDAKQRAVRTFLHREIDIRICQKSDTNQNQNQNISLKSERTYIGCLLGAPDHAIVRLISDGLATFYPKTADFAPSADLYIRAEAEAKAEKRNIWSIAPQQAEKELKEFSGICTSVRSSSSLFITNGDERQLFYLASVKVPYFFYNGGGGGADPLGFEAREFLRANYLGKPLRAVPTGYASNRDYATIYCGQKCINEELVAAGFAVYSEPFIGVPSECVDRIKAAEESAKAKQIGLFAPVQPQPFKIIDISQFAFKREAQKYLPELQNETVNAIIEHIASGSKFHVIIPSKNLFIRTGLNGLLPSITSDKFGNEARLFCQQNFMQCNAEITINEIDKSGCFLSSIIVQAHSGANVSIASELIKRGLAEIHTRLLKTGVADPELLELQKKAAAQGLGVWSDKTRHSRELAFDKIEKVKVSSIWTPITFAVQFLGDEIHKIETVLANEPLTPLTSEDIKQLHRNDCIVARYNNTCYRARIENFDETNTKITEVKFIDIATDNKEFNEVYQLPESLQQIEPQAKTVKLGCLELVDSDQNEANIKSIWEMCTDAILYMHLMYDDESSNVLLTDQPSVDSGSLNAVLISNGIARFADHEVPPNIQNVLNNLKELQPESQSPESE</sequence>
<name>A0A1J4J5B5_9EUKA</name>
<dbReference type="OrthoDB" id="10023235at2759"/>
<dbReference type="Pfam" id="PF00567">
    <property type="entry name" value="TUDOR"/>
    <property type="match status" value="1"/>
</dbReference>
<dbReference type="GO" id="GO:0005634">
    <property type="term" value="C:nucleus"/>
    <property type="evidence" value="ECO:0007669"/>
    <property type="project" value="TreeGrafter"/>
</dbReference>
<dbReference type="SMART" id="SM00318">
    <property type="entry name" value="SNc"/>
    <property type="match status" value="4"/>
</dbReference>
<dbReference type="SUPFAM" id="SSF63748">
    <property type="entry name" value="Tudor/PWWP/MBT"/>
    <property type="match status" value="1"/>
</dbReference>
<keyword evidence="3" id="KW-1185">Reference proteome</keyword>
<evidence type="ECO:0000259" key="1">
    <source>
        <dbReference type="PROSITE" id="PS50830"/>
    </source>
</evidence>
<dbReference type="SUPFAM" id="SSF50199">
    <property type="entry name" value="Staphylococcal nuclease"/>
    <property type="match status" value="4"/>
</dbReference>
<dbReference type="EMBL" id="MLAK01001412">
    <property type="protein sequence ID" value="OHS93335.1"/>
    <property type="molecule type" value="Genomic_DNA"/>
</dbReference>
<dbReference type="InterPro" id="IPR002999">
    <property type="entry name" value="Tudor"/>
</dbReference>
<dbReference type="GO" id="GO:0003723">
    <property type="term" value="F:RNA binding"/>
    <property type="evidence" value="ECO:0007669"/>
    <property type="project" value="TreeGrafter"/>
</dbReference>
<accession>A0A1J4J5B5</accession>
<dbReference type="PROSITE" id="PS50830">
    <property type="entry name" value="TNASE_3"/>
    <property type="match status" value="2"/>
</dbReference>
<proteinExistence type="predicted"/>
<feature type="domain" description="TNase-like" evidence="1">
    <location>
        <begin position="34"/>
        <end position="186"/>
    </location>
</feature>